<feature type="region of interest" description="Disordered" evidence="1">
    <location>
        <begin position="184"/>
        <end position="206"/>
    </location>
</feature>
<dbReference type="InterPro" id="IPR018960">
    <property type="entry name" value="DUF1990"/>
</dbReference>
<proteinExistence type="predicted"/>
<feature type="compositionally biased region" description="Basic and acidic residues" evidence="1">
    <location>
        <begin position="184"/>
        <end position="194"/>
    </location>
</feature>
<name>A0A518GY52_9BACT</name>
<sequence>MVRLTQARPDPSGIVFASQGYGPLLEREYLAVIEASDLAPEKIADLVRTRFVCFAPAETARFCCQSRGEGESLQVGDVLDIELSLVGTCSVRVVHADDLSMTMRTLQGHPEAGRITFSAGKDPAGRPSFRIRSRTRANGLMNFAGFLLMGKQMQARCWINFIGNVAEACDGRVLDAVKVRTRVVEERPADRPGGPDEPTDQQDGGG</sequence>
<accession>A0A518GY52</accession>
<dbReference type="AlphaFoldDB" id="A0A518GY52"/>
<dbReference type="RefSeq" id="WP_197446762.1">
    <property type="nucleotide sequence ID" value="NZ_CP036426.1"/>
</dbReference>
<dbReference type="EMBL" id="CP036426">
    <property type="protein sequence ID" value="QDV33472.1"/>
    <property type="molecule type" value="Genomic_DNA"/>
</dbReference>
<gene>
    <name evidence="3" type="ORF">ElP_13440</name>
</gene>
<protein>
    <recommendedName>
        <fullName evidence="2">DUF1990 domain-containing protein</fullName>
    </recommendedName>
</protein>
<evidence type="ECO:0000313" key="4">
    <source>
        <dbReference type="Proteomes" id="UP000317835"/>
    </source>
</evidence>
<dbReference type="Pfam" id="PF09348">
    <property type="entry name" value="DUF1990"/>
    <property type="match status" value="1"/>
</dbReference>
<evidence type="ECO:0000256" key="1">
    <source>
        <dbReference type="SAM" id="MobiDB-lite"/>
    </source>
</evidence>
<dbReference type="Proteomes" id="UP000317835">
    <property type="component" value="Chromosome"/>
</dbReference>
<reference evidence="3 4" key="1">
    <citation type="submission" date="2019-02" db="EMBL/GenBank/DDBJ databases">
        <title>Deep-cultivation of Planctomycetes and their phenomic and genomic characterization uncovers novel biology.</title>
        <authorList>
            <person name="Wiegand S."/>
            <person name="Jogler M."/>
            <person name="Boedeker C."/>
            <person name="Pinto D."/>
            <person name="Vollmers J."/>
            <person name="Rivas-Marin E."/>
            <person name="Kohn T."/>
            <person name="Peeters S.H."/>
            <person name="Heuer A."/>
            <person name="Rast P."/>
            <person name="Oberbeckmann S."/>
            <person name="Bunk B."/>
            <person name="Jeske O."/>
            <person name="Meyerdierks A."/>
            <person name="Storesund J.E."/>
            <person name="Kallscheuer N."/>
            <person name="Luecker S."/>
            <person name="Lage O.M."/>
            <person name="Pohl T."/>
            <person name="Merkel B.J."/>
            <person name="Hornburger P."/>
            <person name="Mueller R.-W."/>
            <person name="Bruemmer F."/>
            <person name="Labrenz M."/>
            <person name="Spormann A.M."/>
            <person name="Op den Camp H."/>
            <person name="Overmann J."/>
            <person name="Amann R."/>
            <person name="Jetten M.S.M."/>
            <person name="Mascher T."/>
            <person name="Medema M.H."/>
            <person name="Devos D.P."/>
            <person name="Kaster A.-K."/>
            <person name="Ovreas L."/>
            <person name="Rohde M."/>
            <person name="Galperin M.Y."/>
            <person name="Jogler C."/>
        </authorList>
    </citation>
    <scope>NUCLEOTIDE SEQUENCE [LARGE SCALE GENOMIC DNA]</scope>
    <source>
        <strain evidence="3 4">ElP</strain>
    </source>
</reference>
<feature type="domain" description="DUF1990" evidence="2">
    <location>
        <begin position="73"/>
        <end position="145"/>
    </location>
</feature>
<keyword evidence="4" id="KW-1185">Reference proteome</keyword>
<organism evidence="3 4">
    <name type="scientific">Tautonia plasticadhaerens</name>
    <dbReference type="NCBI Taxonomy" id="2527974"/>
    <lineage>
        <taxon>Bacteria</taxon>
        <taxon>Pseudomonadati</taxon>
        <taxon>Planctomycetota</taxon>
        <taxon>Planctomycetia</taxon>
        <taxon>Isosphaerales</taxon>
        <taxon>Isosphaeraceae</taxon>
        <taxon>Tautonia</taxon>
    </lineage>
</organism>
<evidence type="ECO:0000259" key="2">
    <source>
        <dbReference type="Pfam" id="PF09348"/>
    </source>
</evidence>
<evidence type="ECO:0000313" key="3">
    <source>
        <dbReference type="EMBL" id="QDV33472.1"/>
    </source>
</evidence>
<dbReference type="KEGG" id="tpla:ElP_13440"/>